<organism evidence="2 3">
    <name type="scientific">Panicum hallii var. hallii</name>
    <dbReference type="NCBI Taxonomy" id="1504633"/>
    <lineage>
        <taxon>Eukaryota</taxon>
        <taxon>Viridiplantae</taxon>
        <taxon>Streptophyta</taxon>
        <taxon>Embryophyta</taxon>
        <taxon>Tracheophyta</taxon>
        <taxon>Spermatophyta</taxon>
        <taxon>Magnoliopsida</taxon>
        <taxon>Liliopsida</taxon>
        <taxon>Poales</taxon>
        <taxon>Poaceae</taxon>
        <taxon>PACMAD clade</taxon>
        <taxon>Panicoideae</taxon>
        <taxon>Panicodae</taxon>
        <taxon>Paniceae</taxon>
        <taxon>Panicinae</taxon>
        <taxon>Panicum</taxon>
        <taxon>Panicum sect. Panicum</taxon>
    </lineage>
</organism>
<dbReference type="AlphaFoldDB" id="A0A2T7F4F8"/>
<dbReference type="Gramene" id="PUZ74963">
    <property type="protein sequence ID" value="PUZ74963"/>
    <property type="gene ID" value="GQ55_1G109000"/>
</dbReference>
<feature type="region of interest" description="Disordered" evidence="1">
    <location>
        <begin position="1"/>
        <end position="39"/>
    </location>
</feature>
<accession>A0A2T7F4F8</accession>
<evidence type="ECO:0000313" key="3">
    <source>
        <dbReference type="Proteomes" id="UP000244336"/>
    </source>
</evidence>
<keyword evidence="3" id="KW-1185">Reference proteome</keyword>
<sequence length="75" mass="8241">MRESRYDGGATSAPSEPSAKVLGRSARMVSRSHRSRSSKVLRRMPSAAWESSSHCLMLMVSMVSLGSVVRWSTAR</sequence>
<proteinExistence type="predicted"/>
<name>A0A2T7F4F8_9POAL</name>
<evidence type="ECO:0000313" key="2">
    <source>
        <dbReference type="EMBL" id="PUZ74963.1"/>
    </source>
</evidence>
<protein>
    <submittedName>
        <fullName evidence="2">Uncharacterized protein</fullName>
    </submittedName>
</protein>
<reference evidence="2 3" key="1">
    <citation type="submission" date="2018-04" db="EMBL/GenBank/DDBJ databases">
        <title>WGS assembly of Panicum hallii var. hallii HAL2.</title>
        <authorList>
            <person name="Lovell J."/>
            <person name="Jenkins J."/>
            <person name="Lowry D."/>
            <person name="Mamidi S."/>
            <person name="Sreedasyam A."/>
            <person name="Weng X."/>
            <person name="Barry K."/>
            <person name="Bonette J."/>
            <person name="Campitelli B."/>
            <person name="Daum C."/>
            <person name="Gordon S."/>
            <person name="Gould B."/>
            <person name="Lipzen A."/>
            <person name="MacQueen A."/>
            <person name="Palacio-Mejia J."/>
            <person name="Plott C."/>
            <person name="Shakirov E."/>
            <person name="Shu S."/>
            <person name="Yoshinaga Y."/>
            <person name="Zane M."/>
            <person name="Rokhsar D."/>
            <person name="Grimwood J."/>
            <person name="Schmutz J."/>
            <person name="Juenger T."/>
        </authorList>
    </citation>
    <scope>NUCLEOTIDE SEQUENCE [LARGE SCALE GENOMIC DNA]</scope>
    <source>
        <strain evidence="3">cv. HAL2</strain>
    </source>
</reference>
<evidence type="ECO:0000256" key="1">
    <source>
        <dbReference type="SAM" id="MobiDB-lite"/>
    </source>
</evidence>
<dbReference type="EMBL" id="CM009749">
    <property type="protein sequence ID" value="PUZ74963.1"/>
    <property type="molecule type" value="Genomic_DNA"/>
</dbReference>
<feature type="compositionally biased region" description="Basic residues" evidence="1">
    <location>
        <begin position="30"/>
        <end position="39"/>
    </location>
</feature>
<gene>
    <name evidence="2" type="ORF">GQ55_1G109000</name>
</gene>
<dbReference type="Proteomes" id="UP000244336">
    <property type="component" value="Chromosome 1"/>
</dbReference>